<dbReference type="InterPro" id="IPR019145">
    <property type="entry name" value="Mediator_Med10"/>
</dbReference>
<evidence type="ECO:0000256" key="3">
    <source>
        <dbReference type="ARBA" id="ARBA00023015"/>
    </source>
</evidence>
<comment type="caution">
    <text evidence="8">The sequence shown here is derived from an EMBL/GenBank/DDBJ whole genome shotgun (WGS) entry which is preliminary data.</text>
</comment>
<keyword evidence="9" id="KW-1185">Reference proteome</keyword>
<evidence type="ECO:0000256" key="5">
    <source>
        <dbReference type="ARBA" id="ARBA00023242"/>
    </source>
</evidence>
<feature type="region of interest" description="Disordered" evidence="7">
    <location>
        <begin position="153"/>
        <end position="200"/>
    </location>
</feature>
<dbReference type="EMBL" id="JATAAI010000001">
    <property type="protein sequence ID" value="KAK1748449.1"/>
    <property type="molecule type" value="Genomic_DNA"/>
</dbReference>
<dbReference type="Proteomes" id="UP001224775">
    <property type="component" value="Unassembled WGS sequence"/>
</dbReference>
<dbReference type="GO" id="GO:0016592">
    <property type="term" value="C:mediator complex"/>
    <property type="evidence" value="ECO:0007669"/>
    <property type="project" value="InterPro"/>
</dbReference>
<organism evidence="8 9">
    <name type="scientific">Skeletonema marinoi</name>
    <dbReference type="NCBI Taxonomy" id="267567"/>
    <lineage>
        <taxon>Eukaryota</taxon>
        <taxon>Sar</taxon>
        <taxon>Stramenopiles</taxon>
        <taxon>Ochrophyta</taxon>
        <taxon>Bacillariophyta</taxon>
        <taxon>Coscinodiscophyceae</taxon>
        <taxon>Thalassiosirophycidae</taxon>
        <taxon>Thalassiosirales</taxon>
        <taxon>Skeletonemataceae</taxon>
        <taxon>Skeletonema</taxon>
        <taxon>Skeletonema marinoi-dohrnii complex</taxon>
    </lineage>
</organism>
<dbReference type="GO" id="GO:0003712">
    <property type="term" value="F:transcription coregulator activity"/>
    <property type="evidence" value="ECO:0007669"/>
    <property type="project" value="InterPro"/>
</dbReference>
<dbReference type="GO" id="GO:0006357">
    <property type="term" value="P:regulation of transcription by RNA polymerase II"/>
    <property type="evidence" value="ECO:0007669"/>
    <property type="project" value="InterPro"/>
</dbReference>
<comment type="subcellular location">
    <subcellularLocation>
        <location evidence="1 6">Nucleus</location>
    </subcellularLocation>
</comment>
<evidence type="ECO:0000313" key="9">
    <source>
        <dbReference type="Proteomes" id="UP001224775"/>
    </source>
</evidence>
<feature type="non-terminal residue" evidence="8">
    <location>
        <position position="1"/>
    </location>
</feature>
<evidence type="ECO:0000256" key="6">
    <source>
        <dbReference type="RuleBase" id="RU364146"/>
    </source>
</evidence>
<gene>
    <name evidence="6" type="primary">MED10</name>
    <name evidence="8" type="ORF">QTG54_000388</name>
</gene>
<reference evidence="8" key="1">
    <citation type="submission" date="2023-06" db="EMBL/GenBank/DDBJ databases">
        <title>Survivors Of The Sea: Transcriptome response of Skeletonema marinoi to long-term dormancy.</title>
        <authorList>
            <person name="Pinder M.I.M."/>
            <person name="Kourtchenko O."/>
            <person name="Robertson E.K."/>
            <person name="Larsson T."/>
            <person name="Maumus F."/>
            <person name="Osuna-Cruz C.M."/>
            <person name="Vancaester E."/>
            <person name="Stenow R."/>
            <person name="Vandepoele K."/>
            <person name="Ploug H."/>
            <person name="Bruchert V."/>
            <person name="Godhe A."/>
            <person name="Topel M."/>
        </authorList>
    </citation>
    <scope>NUCLEOTIDE SEQUENCE</scope>
    <source>
        <strain evidence="8">R05AC</strain>
    </source>
</reference>
<name>A0AAD8YKU6_9STRA</name>
<comment type="similarity">
    <text evidence="2 6">Belongs to the Mediator complex subunit 10 family.</text>
</comment>
<keyword evidence="5 6" id="KW-0539">Nucleus</keyword>
<comment type="function">
    <text evidence="6">Component of the Mediator complex, a coactivator involved in the regulated transcription of nearly all RNA polymerase II-dependent genes. Mediator functions as a bridge to convey information from gene-specific regulatory proteins to the basal RNA polymerase II transcription machinery. Mediator is recruited to promoters by direct interactions with regulatory proteins and serves as a scaffold for the assembly of a functional preinitiation complex with RNA polymerase II and the general transcription factors.</text>
</comment>
<evidence type="ECO:0000256" key="1">
    <source>
        <dbReference type="ARBA" id="ARBA00004123"/>
    </source>
</evidence>
<dbReference type="AlphaFoldDB" id="A0AAD8YKU6"/>
<comment type="subunit">
    <text evidence="6">Component of the Mediator complex.</text>
</comment>
<evidence type="ECO:0000256" key="4">
    <source>
        <dbReference type="ARBA" id="ARBA00023163"/>
    </source>
</evidence>
<evidence type="ECO:0000313" key="8">
    <source>
        <dbReference type="EMBL" id="KAK1748449.1"/>
    </source>
</evidence>
<keyword evidence="3 6" id="KW-0805">Transcription regulation</keyword>
<sequence length="200" mass="22310">ASKLQTPHKSFTPSTNPNIAAGEYLLERFRILLSRLQTTTEILQNWPETQGDSAKIHNDTATELIASIRKIVTGLRTVERHVKALEKFRSSLDDKCPVPLDLLDLLDIGQPFGINPQCYARGLMKEAMLQLAGLERRKNALAMLGSAIEKGLNERSNTDDVEPAPESESATHKVVTVSKRKREEGDETDVVDMSKKMRTD</sequence>
<accession>A0AAD8YKU6</accession>
<protein>
    <recommendedName>
        <fullName evidence="6">Mediator of RNA polymerase II transcription subunit 10</fullName>
    </recommendedName>
    <alternativeName>
        <fullName evidence="6">Mediator complex subunit 10</fullName>
    </alternativeName>
</protein>
<keyword evidence="6" id="KW-0010">Activator</keyword>
<dbReference type="Pfam" id="PF09748">
    <property type="entry name" value="Med10"/>
    <property type="match status" value="1"/>
</dbReference>
<evidence type="ECO:0000256" key="7">
    <source>
        <dbReference type="SAM" id="MobiDB-lite"/>
    </source>
</evidence>
<keyword evidence="4 6" id="KW-0804">Transcription</keyword>
<proteinExistence type="inferred from homology"/>
<evidence type="ECO:0000256" key="2">
    <source>
        <dbReference type="ARBA" id="ARBA00005389"/>
    </source>
</evidence>